<accession>A0A2J6Q825</accession>
<name>A0A2J6Q825_9HELO</name>
<protein>
    <submittedName>
        <fullName evidence="2">Uncharacterized protein</fullName>
    </submittedName>
</protein>
<organism evidence="2 3">
    <name type="scientific">Hyaloscypha hepaticicola</name>
    <dbReference type="NCBI Taxonomy" id="2082293"/>
    <lineage>
        <taxon>Eukaryota</taxon>
        <taxon>Fungi</taxon>
        <taxon>Dikarya</taxon>
        <taxon>Ascomycota</taxon>
        <taxon>Pezizomycotina</taxon>
        <taxon>Leotiomycetes</taxon>
        <taxon>Helotiales</taxon>
        <taxon>Hyaloscyphaceae</taxon>
        <taxon>Hyaloscypha</taxon>
    </lineage>
</organism>
<dbReference type="AlphaFoldDB" id="A0A2J6Q825"/>
<feature type="compositionally biased region" description="Polar residues" evidence="1">
    <location>
        <begin position="95"/>
        <end position="104"/>
    </location>
</feature>
<feature type="compositionally biased region" description="Acidic residues" evidence="1">
    <location>
        <begin position="165"/>
        <end position="185"/>
    </location>
</feature>
<dbReference type="STRING" id="1745343.A0A2J6Q825"/>
<evidence type="ECO:0000313" key="2">
    <source>
        <dbReference type="EMBL" id="PMD22384.1"/>
    </source>
</evidence>
<sequence>MSRNVQRKSTATPAQKTVQKSSIPTDDSSDDGYDGVDQISDSEEDEPDVEAAEEDVIRAFEDEGLTPRPESDDESVIDLPSPSFFNEHVEAIEPNYSSSSSVTAGSPDRRVHFDLSDDDSESGDDKEYPDIFFDLDSLGPHFRQMIDEDVDNEVTSNNEGWWPSEESEEDAADEADDAEAMDSDSSDSSGYLRKSADEGETTDEDIPTTVHAPTRSVLRRISDASSSDDEAPTRRPIQKKIPKLSPFIHDGRKRYAMLDSTGKKMIMFGPNRRYSADGTTKRPQLQQMNYQVPLDSSPMISNSGNLMMTAMSYNQDFSLFGDFGGQAMGPSEAFFPFDATNAQDNSSVEYDEDESDPESKLNLDTFFDFGSTDDDNEADDIAHSPIGQTTPAQATRLRSEDQVHPLLHLNSGVVGQFRERHTHKNVKKRNQVSTAALAFEGPYNQGPIQGLKPNRIRHANEPITPMPRKLKAANILGSSPGSPLANVSQANKKRKFNGQDFHGHKRNKSLI</sequence>
<dbReference type="Proteomes" id="UP000235672">
    <property type="component" value="Unassembled WGS sequence"/>
</dbReference>
<feature type="region of interest" description="Disordered" evidence="1">
    <location>
        <begin position="1"/>
        <end position="131"/>
    </location>
</feature>
<evidence type="ECO:0000256" key="1">
    <source>
        <dbReference type="SAM" id="MobiDB-lite"/>
    </source>
</evidence>
<keyword evidence="3" id="KW-1185">Reference proteome</keyword>
<proteinExistence type="predicted"/>
<feature type="region of interest" description="Disordered" evidence="1">
    <location>
        <begin position="144"/>
        <end position="245"/>
    </location>
</feature>
<evidence type="ECO:0000313" key="3">
    <source>
        <dbReference type="Proteomes" id="UP000235672"/>
    </source>
</evidence>
<gene>
    <name evidence="2" type="ORF">NA56DRAFT_570559</name>
</gene>
<reference evidence="2 3" key="1">
    <citation type="submission" date="2016-05" db="EMBL/GenBank/DDBJ databases">
        <title>A degradative enzymes factory behind the ericoid mycorrhizal symbiosis.</title>
        <authorList>
            <consortium name="DOE Joint Genome Institute"/>
            <person name="Martino E."/>
            <person name="Morin E."/>
            <person name="Grelet G."/>
            <person name="Kuo A."/>
            <person name="Kohler A."/>
            <person name="Daghino S."/>
            <person name="Barry K."/>
            <person name="Choi C."/>
            <person name="Cichocki N."/>
            <person name="Clum A."/>
            <person name="Copeland A."/>
            <person name="Hainaut M."/>
            <person name="Haridas S."/>
            <person name="Labutti K."/>
            <person name="Lindquist E."/>
            <person name="Lipzen A."/>
            <person name="Khouja H.-R."/>
            <person name="Murat C."/>
            <person name="Ohm R."/>
            <person name="Olson A."/>
            <person name="Spatafora J."/>
            <person name="Veneault-Fourrey C."/>
            <person name="Henrissat B."/>
            <person name="Grigoriev I."/>
            <person name="Martin F."/>
            <person name="Perotto S."/>
        </authorList>
    </citation>
    <scope>NUCLEOTIDE SEQUENCE [LARGE SCALE GENOMIC DNA]</scope>
    <source>
        <strain evidence="2 3">UAMH 7357</strain>
    </source>
</reference>
<feature type="compositionally biased region" description="Polar residues" evidence="1">
    <location>
        <begin position="1"/>
        <end position="25"/>
    </location>
</feature>
<dbReference type="OrthoDB" id="5399183at2759"/>
<feature type="compositionally biased region" description="Acidic residues" evidence="1">
    <location>
        <begin position="27"/>
        <end position="54"/>
    </location>
</feature>
<dbReference type="EMBL" id="KZ613478">
    <property type="protein sequence ID" value="PMD22384.1"/>
    <property type="molecule type" value="Genomic_DNA"/>
</dbReference>